<protein>
    <recommendedName>
        <fullName evidence="1">Pesticidal crystal protein Cry22Aa Ig-like domain-containing protein</fullName>
    </recommendedName>
</protein>
<dbReference type="STRING" id="493475.GARC_3386"/>
<feature type="domain" description="Pesticidal crystal protein Cry22Aa Ig-like" evidence="1">
    <location>
        <begin position="37"/>
        <end position="107"/>
    </location>
</feature>
<dbReference type="InterPro" id="IPR013783">
    <property type="entry name" value="Ig-like_fold"/>
</dbReference>
<dbReference type="Pfam" id="PF08757">
    <property type="entry name" value="CotH"/>
    <property type="match status" value="1"/>
</dbReference>
<accession>K6XI87</accession>
<dbReference type="EMBL" id="BAEO01000051">
    <property type="protein sequence ID" value="GAC20344.1"/>
    <property type="molecule type" value="Genomic_DNA"/>
</dbReference>
<dbReference type="RefSeq" id="WP_007622169.1">
    <property type="nucleotide sequence ID" value="NZ_BAEO01000051.1"/>
</dbReference>
<dbReference type="Gene3D" id="2.60.40.10">
    <property type="entry name" value="Immunoglobulins"/>
    <property type="match status" value="1"/>
</dbReference>
<evidence type="ECO:0000259" key="1">
    <source>
        <dbReference type="Pfam" id="PF16403"/>
    </source>
</evidence>
<reference evidence="2 3" key="1">
    <citation type="journal article" date="2017" name="Antonie Van Leeuwenhoek">
        <title>Rhizobium rhizosphaerae sp. nov., a novel species isolated from rice rhizosphere.</title>
        <authorList>
            <person name="Zhao J.J."/>
            <person name="Zhang J."/>
            <person name="Zhang R.J."/>
            <person name="Zhang C.W."/>
            <person name="Yin H.Q."/>
            <person name="Zhang X.X."/>
        </authorList>
    </citation>
    <scope>NUCLEOTIDE SEQUENCE [LARGE SCALE GENOMIC DNA]</scope>
    <source>
        <strain evidence="2 3">BSs20135</strain>
    </source>
</reference>
<sequence length="521" mass="58627">MKVYVPIAILFLFSCSGGSDDPEPKVTVDTTAPLLVLNGEDLVSIQQGEIFNDAGVTANDDVDGDISSAVLVEGEADTASLGKYVLTYKVSDAAGNAAVALTRTVFVVNDSLFLQVDIDTHGVSIVDEPKILASMQMMSANEMIYDGNIGIEIRGSSSQSFDKKSYGFETWDSEGNDMNFALANFPEEEDWIFYGPFSDKSLMRNVLIYQLSNEMGRYATRTEFSEVTINGEYQGLYVLMEKMKRDKNRVDVSKLKDDDITGGYIIKIDKTTGGSAGTDFSFSSLYDGFGESNGSQKIKFLYEYPDAEDLSEQQKAYIQGYYHGFEQALKSSQFADATNGYQKYIDVPSFIDFFILNELSHNVDAFRISTFMHKDKGEKLKMGPIWDFNLAFGNADYCRGETTDDWAYKFNEYCPNDLSRVPFWWGRLLEDPAFVAALQARWTELRGNVLSQAKVQSKIATHSANLIYSNSVQRNFDTFDVLGSYLWPNFFVGDTYEEEVNYLDDWVLQRLQWMDTAIANL</sequence>
<keyword evidence="3" id="KW-1185">Reference proteome</keyword>
<dbReference type="OrthoDB" id="9779955at2"/>
<dbReference type="eggNOG" id="COG4935">
    <property type="taxonomic scope" value="Bacteria"/>
</dbReference>
<dbReference type="InterPro" id="IPR032179">
    <property type="entry name" value="Cry22Aa_Ig-like"/>
</dbReference>
<proteinExistence type="predicted"/>
<dbReference type="PROSITE" id="PS51257">
    <property type="entry name" value="PROKAR_LIPOPROTEIN"/>
    <property type="match status" value="1"/>
</dbReference>
<name>K6XI87_9ALTE</name>
<dbReference type="eggNOG" id="COG4257">
    <property type="taxonomic scope" value="Bacteria"/>
</dbReference>
<evidence type="ECO:0000313" key="2">
    <source>
        <dbReference type="EMBL" id="GAC20344.1"/>
    </source>
</evidence>
<dbReference type="PANTHER" id="PTHR40050">
    <property type="entry name" value="INNER SPORE COAT PROTEIN H"/>
    <property type="match status" value="1"/>
</dbReference>
<dbReference type="PANTHER" id="PTHR40050:SF1">
    <property type="entry name" value="INNER SPORE COAT PROTEIN H"/>
    <property type="match status" value="1"/>
</dbReference>
<dbReference type="AlphaFoldDB" id="K6XI87"/>
<dbReference type="Proteomes" id="UP000006327">
    <property type="component" value="Unassembled WGS sequence"/>
</dbReference>
<dbReference type="InterPro" id="IPR014867">
    <property type="entry name" value="Spore_coat_CotH_CotH2/3/7"/>
</dbReference>
<gene>
    <name evidence="2" type="ORF">GARC_3386</name>
</gene>
<evidence type="ECO:0000313" key="3">
    <source>
        <dbReference type="Proteomes" id="UP000006327"/>
    </source>
</evidence>
<comment type="caution">
    <text evidence="2">The sequence shown here is derived from an EMBL/GenBank/DDBJ whole genome shotgun (WGS) entry which is preliminary data.</text>
</comment>
<dbReference type="Pfam" id="PF16403">
    <property type="entry name" value="Bact_surface_Ig-like"/>
    <property type="match status" value="1"/>
</dbReference>
<organism evidence="2 3">
    <name type="scientific">Paraglaciecola arctica BSs20135</name>
    <dbReference type="NCBI Taxonomy" id="493475"/>
    <lineage>
        <taxon>Bacteria</taxon>
        <taxon>Pseudomonadati</taxon>
        <taxon>Pseudomonadota</taxon>
        <taxon>Gammaproteobacteria</taxon>
        <taxon>Alteromonadales</taxon>
        <taxon>Alteromonadaceae</taxon>
        <taxon>Paraglaciecola</taxon>
    </lineage>
</organism>